<protein>
    <submittedName>
        <fullName evidence="10">YeeE/YedE family protein</fullName>
    </submittedName>
</protein>
<keyword evidence="4" id="KW-0997">Cell inner membrane</keyword>
<keyword evidence="2" id="KW-0813">Transport</keyword>
<dbReference type="EMBL" id="JBHSDI010000057">
    <property type="protein sequence ID" value="MFC4260451.1"/>
    <property type="molecule type" value="Genomic_DNA"/>
</dbReference>
<keyword evidence="7 9" id="KW-0472">Membrane</keyword>
<comment type="caution">
    <text evidence="10">The sequence shown here is derived from an EMBL/GenBank/DDBJ whole genome shotgun (WGS) entry which is preliminary data.</text>
</comment>
<comment type="similarity">
    <text evidence="8">Belongs to the TsuA/YedE (TC 9.B.102) family.</text>
</comment>
<evidence type="ECO:0000256" key="9">
    <source>
        <dbReference type="SAM" id="Phobius"/>
    </source>
</evidence>
<evidence type="ECO:0000256" key="6">
    <source>
        <dbReference type="ARBA" id="ARBA00022989"/>
    </source>
</evidence>
<feature type="transmembrane region" description="Helical" evidence="9">
    <location>
        <begin position="53"/>
        <end position="71"/>
    </location>
</feature>
<comment type="subcellular location">
    <subcellularLocation>
        <location evidence="1">Cell inner membrane</location>
        <topology evidence="1">Multi-pass membrane protein</topology>
    </subcellularLocation>
</comment>
<reference evidence="11" key="1">
    <citation type="journal article" date="2019" name="Int. J. Syst. Evol. Microbiol.">
        <title>The Global Catalogue of Microorganisms (GCM) 10K type strain sequencing project: providing services to taxonomists for standard genome sequencing and annotation.</title>
        <authorList>
            <consortium name="The Broad Institute Genomics Platform"/>
            <consortium name="The Broad Institute Genome Sequencing Center for Infectious Disease"/>
            <person name="Wu L."/>
            <person name="Ma J."/>
        </authorList>
    </citation>
    <scope>NUCLEOTIDE SEQUENCE [LARGE SCALE GENOMIC DNA]</scope>
    <source>
        <strain evidence="11">CECT 7297</strain>
    </source>
</reference>
<keyword evidence="3" id="KW-1003">Cell membrane</keyword>
<accession>A0ABV8QJF8</accession>
<evidence type="ECO:0000256" key="1">
    <source>
        <dbReference type="ARBA" id="ARBA00004429"/>
    </source>
</evidence>
<dbReference type="PANTHER" id="PTHR30574">
    <property type="entry name" value="INNER MEMBRANE PROTEIN YEDE"/>
    <property type="match status" value="1"/>
</dbReference>
<dbReference type="Proteomes" id="UP001595798">
    <property type="component" value="Unassembled WGS sequence"/>
</dbReference>
<evidence type="ECO:0000313" key="11">
    <source>
        <dbReference type="Proteomes" id="UP001595798"/>
    </source>
</evidence>
<evidence type="ECO:0000256" key="4">
    <source>
        <dbReference type="ARBA" id="ARBA00022519"/>
    </source>
</evidence>
<feature type="transmembrane region" description="Helical" evidence="9">
    <location>
        <begin position="122"/>
        <end position="139"/>
    </location>
</feature>
<keyword evidence="11" id="KW-1185">Reference proteome</keyword>
<evidence type="ECO:0000256" key="3">
    <source>
        <dbReference type="ARBA" id="ARBA00022475"/>
    </source>
</evidence>
<gene>
    <name evidence="10" type="ORF">ACFOZ5_15635</name>
</gene>
<evidence type="ECO:0000256" key="2">
    <source>
        <dbReference type="ARBA" id="ARBA00022448"/>
    </source>
</evidence>
<proteinExistence type="inferred from homology"/>
<dbReference type="InterPro" id="IPR007272">
    <property type="entry name" value="Sulf_transp_TsuA/YedE"/>
</dbReference>
<evidence type="ECO:0000256" key="7">
    <source>
        <dbReference type="ARBA" id="ARBA00023136"/>
    </source>
</evidence>
<dbReference type="PANTHER" id="PTHR30574:SF1">
    <property type="entry name" value="SULPHUR TRANSPORT DOMAIN-CONTAINING PROTEIN"/>
    <property type="match status" value="1"/>
</dbReference>
<keyword evidence="6 9" id="KW-1133">Transmembrane helix</keyword>
<feature type="transmembrane region" description="Helical" evidence="9">
    <location>
        <begin position="83"/>
        <end position="101"/>
    </location>
</feature>
<keyword evidence="5 9" id="KW-0812">Transmembrane</keyword>
<organism evidence="10 11">
    <name type="scientific">Marinobacter lacisalsi</name>
    <dbReference type="NCBI Taxonomy" id="475979"/>
    <lineage>
        <taxon>Bacteria</taxon>
        <taxon>Pseudomonadati</taxon>
        <taxon>Pseudomonadota</taxon>
        <taxon>Gammaproteobacteria</taxon>
        <taxon>Pseudomonadales</taxon>
        <taxon>Marinobacteraceae</taxon>
        <taxon>Marinobacter</taxon>
    </lineage>
</organism>
<feature type="transmembrane region" description="Helical" evidence="9">
    <location>
        <begin position="12"/>
        <end position="32"/>
    </location>
</feature>
<evidence type="ECO:0000256" key="5">
    <source>
        <dbReference type="ARBA" id="ARBA00022692"/>
    </source>
</evidence>
<sequence>MIDIAWNHFTPWSALAGGLVIGVAASLFVLLNGRIAGISGILGGLLTPASGDVRWRIAFLAGMIIAPLLWATVATLPPIEVNASYPVIVVAGLLVGIGTRYGSGCTSGHGVCGLSRFSPRSLLATGAFMLAGFVTVYLVRHALGV</sequence>
<evidence type="ECO:0000313" key="10">
    <source>
        <dbReference type="EMBL" id="MFC4260451.1"/>
    </source>
</evidence>
<dbReference type="RefSeq" id="WP_379888981.1">
    <property type="nucleotide sequence ID" value="NZ_JBHSDI010000057.1"/>
</dbReference>
<evidence type="ECO:0000256" key="8">
    <source>
        <dbReference type="ARBA" id="ARBA00035655"/>
    </source>
</evidence>
<name>A0ABV8QJF8_9GAMM</name>
<dbReference type="Pfam" id="PF04143">
    <property type="entry name" value="Sulf_transp"/>
    <property type="match status" value="1"/>
</dbReference>